<dbReference type="PhylomeDB" id="A0A060T6B6"/>
<dbReference type="EMBL" id="HG937692">
    <property type="protein sequence ID" value="CDP36650.1"/>
    <property type="molecule type" value="Genomic_DNA"/>
</dbReference>
<reference evidence="3" key="2">
    <citation type="submission" date="2014-06" db="EMBL/GenBank/DDBJ databases">
        <title>The complete genome of Blastobotrys (Arxula) adeninivorans LS3 - a yeast of biotechnological interest.</title>
        <authorList>
            <person name="Kunze G."/>
            <person name="Gaillardin C."/>
            <person name="Czernicka M."/>
            <person name="Durrens P."/>
            <person name="Martin T."/>
            <person name="Boer E."/>
            <person name="Gabaldon T."/>
            <person name="Cruz J."/>
            <person name="Talla E."/>
            <person name="Marck C."/>
            <person name="Goffeau A."/>
            <person name="Barbe V."/>
            <person name="Baret P."/>
            <person name="Baronian K."/>
            <person name="Beier S."/>
            <person name="Bleykasten C."/>
            <person name="Bode R."/>
            <person name="Casaregola S."/>
            <person name="Despons L."/>
            <person name="Fairhead C."/>
            <person name="Giersberg M."/>
            <person name="Gierski P."/>
            <person name="Hahnel U."/>
            <person name="Hartmann A."/>
            <person name="Jankowska D."/>
            <person name="Jubin C."/>
            <person name="Jung P."/>
            <person name="Lafontaine I."/>
            <person name="Leh-Louis V."/>
            <person name="Lemaire M."/>
            <person name="Marcet-Houben M."/>
            <person name="Mascher M."/>
            <person name="Morel G."/>
            <person name="Richard G.-F."/>
            <person name="Riechen J."/>
            <person name="Sacerdot C."/>
            <person name="Sarkar A."/>
            <person name="Savel G."/>
            <person name="Schacherer J."/>
            <person name="Sherman D."/>
            <person name="Straub M.-L."/>
            <person name="Stein N."/>
            <person name="Thierry A."/>
            <person name="Trautwein-Schult A."/>
            <person name="Westhof E."/>
            <person name="Worch S."/>
            <person name="Dujon B."/>
            <person name="Souciet J.-L."/>
            <person name="Wincker P."/>
            <person name="Scholz U."/>
            <person name="Neuveglise N."/>
        </authorList>
    </citation>
    <scope>NUCLEOTIDE SEQUENCE</scope>
    <source>
        <strain evidence="3">LS3</strain>
    </source>
</reference>
<proteinExistence type="predicted"/>
<organism evidence="3">
    <name type="scientific">Blastobotrys adeninivorans</name>
    <name type="common">Yeast</name>
    <name type="synonym">Arxula adeninivorans</name>
    <dbReference type="NCBI Taxonomy" id="409370"/>
    <lineage>
        <taxon>Eukaryota</taxon>
        <taxon>Fungi</taxon>
        <taxon>Dikarya</taxon>
        <taxon>Ascomycota</taxon>
        <taxon>Saccharomycotina</taxon>
        <taxon>Dipodascomycetes</taxon>
        <taxon>Dipodascales</taxon>
        <taxon>Trichomonascaceae</taxon>
        <taxon>Blastobotrys</taxon>
    </lineage>
</organism>
<keyword evidence="2" id="KW-1133">Transmembrane helix</keyword>
<keyword evidence="2" id="KW-0472">Membrane</keyword>
<sequence>MLRQLTRTRLRPMAAPQGLASYARRTYAAINQADFRPSSGFQVYSEELEKDIRKRLDALPPPGKLFQNPDGTTRNPSDQELKEAAALSILSQAKRMSYGDYFKLSNEQMGLFRENNEDLTEYYSSGSRILDKIPVLDKETGEVTWQIVREKQKEGWEELIYYGYIPGALLAMFFALFLDRETVSDWAMEELRLRVQERYNDAASSSEEGLTPEERKKRDALIVERIISGEYDRLAGLKKAGQDMPSSLI</sequence>
<gene>
    <name evidence="3" type="ORF">GNLVRS02_ARAD1B17886g</name>
</gene>
<keyword evidence="2" id="KW-0812">Transmembrane</keyword>
<feature type="region of interest" description="Disordered" evidence="1">
    <location>
        <begin position="58"/>
        <end position="77"/>
    </location>
</feature>
<name>A0A060T6B6_BLAAD</name>
<reference evidence="3" key="1">
    <citation type="submission" date="2014-02" db="EMBL/GenBank/DDBJ databases">
        <authorList>
            <person name="Genoscope - CEA"/>
        </authorList>
    </citation>
    <scope>NUCLEOTIDE SEQUENCE</scope>
    <source>
        <strain evidence="3">LS3</strain>
    </source>
</reference>
<feature type="transmembrane region" description="Helical" evidence="2">
    <location>
        <begin position="159"/>
        <end position="178"/>
    </location>
</feature>
<accession>A0A060T6B6</accession>
<evidence type="ECO:0000256" key="2">
    <source>
        <dbReference type="SAM" id="Phobius"/>
    </source>
</evidence>
<evidence type="ECO:0000313" key="3">
    <source>
        <dbReference type="EMBL" id="CDP36650.1"/>
    </source>
</evidence>
<protein>
    <submittedName>
        <fullName evidence="3">ARAD1B17886p</fullName>
    </submittedName>
</protein>
<evidence type="ECO:0000256" key="1">
    <source>
        <dbReference type="SAM" id="MobiDB-lite"/>
    </source>
</evidence>
<dbReference type="AlphaFoldDB" id="A0A060T6B6"/>